<evidence type="ECO:0000256" key="6">
    <source>
        <dbReference type="SAM" id="SignalP"/>
    </source>
</evidence>
<keyword evidence="9" id="KW-1185">Reference proteome</keyword>
<dbReference type="PROSITE" id="PS50093">
    <property type="entry name" value="PKD"/>
    <property type="match status" value="5"/>
</dbReference>
<evidence type="ECO:0000313" key="8">
    <source>
        <dbReference type="EMBL" id="MFD2520253.1"/>
    </source>
</evidence>
<name>A0ABW5J3B8_9BACT</name>
<dbReference type="PANTHER" id="PTHR46730">
    <property type="entry name" value="POLYCYSTIN-1"/>
    <property type="match status" value="1"/>
</dbReference>
<dbReference type="Pfam" id="PF13585">
    <property type="entry name" value="CHU_C"/>
    <property type="match status" value="1"/>
</dbReference>
<evidence type="ECO:0000256" key="3">
    <source>
        <dbReference type="ARBA" id="ARBA00022737"/>
    </source>
</evidence>
<evidence type="ECO:0000256" key="1">
    <source>
        <dbReference type="ARBA" id="ARBA00004141"/>
    </source>
</evidence>
<evidence type="ECO:0000259" key="7">
    <source>
        <dbReference type="PROSITE" id="PS50093"/>
    </source>
</evidence>
<accession>A0ABW5J3B8</accession>
<dbReference type="EMBL" id="JBHULC010000004">
    <property type="protein sequence ID" value="MFD2520253.1"/>
    <property type="molecule type" value="Genomic_DNA"/>
</dbReference>
<dbReference type="SUPFAM" id="SSF49299">
    <property type="entry name" value="PKD domain"/>
    <property type="match status" value="6"/>
</dbReference>
<organism evidence="8 9">
    <name type="scientific">Emticicia soli</name>
    <dbReference type="NCBI Taxonomy" id="2027878"/>
    <lineage>
        <taxon>Bacteria</taxon>
        <taxon>Pseudomonadati</taxon>
        <taxon>Bacteroidota</taxon>
        <taxon>Cytophagia</taxon>
        <taxon>Cytophagales</taxon>
        <taxon>Leadbetterellaceae</taxon>
        <taxon>Emticicia</taxon>
    </lineage>
</organism>
<dbReference type="Proteomes" id="UP001597510">
    <property type="component" value="Unassembled WGS sequence"/>
</dbReference>
<dbReference type="SMART" id="SM00089">
    <property type="entry name" value="PKD"/>
    <property type="match status" value="8"/>
</dbReference>
<reference evidence="9" key="1">
    <citation type="journal article" date="2019" name="Int. J. Syst. Evol. Microbiol.">
        <title>The Global Catalogue of Microorganisms (GCM) 10K type strain sequencing project: providing services to taxonomists for standard genome sequencing and annotation.</title>
        <authorList>
            <consortium name="The Broad Institute Genomics Platform"/>
            <consortium name="The Broad Institute Genome Sequencing Center for Infectious Disease"/>
            <person name="Wu L."/>
            <person name="Ma J."/>
        </authorList>
    </citation>
    <scope>NUCLEOTIDE SEQUENCE [LARGE SCALE GENOMIC DNA]</scope>
    <source>
        <strain evidence="9">KCTC 52344</strain>
    </source>
</reference>
<gene>
    <name evidence="8" type="ORF">ACFSR2_05110</name>
</gene>
<keyword evidence="5" id="KW-0472">Membrane</keyword>
<feature type="domain" description="PKD" evidence="7">
    <location>
        <begin position="621"/>
        <end position="677"/>
    </location>
</feature>
<feature type="domain" description="PKD" evidence="7">
    <location>
        <begin position="145"/>
        <end position="205"/>
    </location>
</feature>
<sequence length="1135" mass="123005">MLNYKFIVLVITFFVCIEAVQAQNSNYTVSSVAGTSICLKRGEEKYILKVKINAPVSACTITKYKIKWDDDTENEYPFDPSKTEHEHEYDFKDFVNSCTEKIRRNVEIETDNKNCESNITPVNFFNAPKPDFATNRALPCAGQLVTFLPEACPSTANTSFVWSYGDGASTDNKGTYTYAKSGTYDVKLTVTNDCGAASVTKQITIIDQAKAAMADSGHVKIVADTAIICLNGGGVIRLDGTVSQSATDYEWRFSDNGAIVFLDNTNRYSPKPKIKFTKPGIYNIELTVNNDCGIPSKISCFHKVEDVPVPRLTKHGDKCEPTKYKLSNYTSFVSGAVYKLNGKVITIDEETSLPFSDTPYIVEASINNICGNTPVTDTFFVRAPQQVKITNKFRDTVLCVGSGVLPLSVNITGGSWTGNGLIDQGVNKVFDPQNTGVYQIAYSYGTGACASSDNVKIEVKGIDIITKDEAICQGQDKLPLVATPLGGVWTTTGCTNCINKDTLSIASITASQIKLTYTVNSDVGGGKFCDASKQITVSIGSPKASFDIQGGCSGTNAQITNLSSGGSGYEWYLNGATMPISTATNPSFALPSGSVAVKLIVKAGGCEDTASKTINITSKPDVISFTSNINSGCSPLSVTLTPNGTERNDVTYTWDFGDGTTSNGFQPPLHVFSNSGSTVKEFEIKLLAQNNCGNEGDNRKISVNPLAKAEIGVDSTVFRCTPAAVKFSNRSVGHQGNSLWIFGDGHTSNNSSDTLSHVFSAKDSAQVYTVQLVVSNSCGNDTNHVELTVFPSTVKALFLIDKTSACIGEPVSFKDASVPKPSRWEWKFGTETEAFSENPIYGFKQSQTYTITMIAHTDCGSGSIQRNIRIVPPPSVDFEIKAPVVCEGEAVEVQIKADSIYSFHWNFGDGSPIDSVNATTNHVFAGDGTKKITLTGFGKSAACKNEKQKEVYINPKPKADFTLKNAVDTLCSGAPITFENKSLDATIFRWYTNDTLYASQHLEVSLKTGIHDIALVAINNEGCRDSVYRRSVISVDTCQVMFPDAFTPNNDGNGDYFTSYATKGIRKVKYLRIRNRWGEIIYEAKDINPNIPSEGWNGTSSKGNSVPNGEYIYEAEVELAGGGKRNFVNKVMVVR</sequence>
<evidence type="ECO:0000313" key="9">
    <source>
        <dbReference type="Proteomes" id="UP001597510"/>
    </source>
</evidence>
<dbReference type="CDD" id="cd00146">
    <property type="entry name" value="PKD"/>
    <property type="match status" value="5"/>
</dbReference>
<evidence type="ECO:0000256" key="2">
    <source>
        <dbReference type="ARBA" id="ARBA00022692"/>
    </source>
</evidence>
<feature type="domain" description="PKD" evidence="7">
    <location>
        <begin position="898"/>
        <end position="935"/>
    </location>
</feature>
<proteinExistence type="predicted"/>
<comment type="subcellular location">
    <subcellularLocation>
        <location evidence="1">Membrane</location>
        <topology evidence="1">Multi-pass membrane protein</topology>
    </subcellularLocation>
</comment>
<dbReference type="Pfam" id="PF18911">
    <property type="entry name" value="PKD_4"/>
    <property type="match status" value="2"/>
</dbReference>
<dbReference type="Pfam" id="PF00801">
    <property type="entry name" value="PKD"/>
    <property type="match status" value="2"/>
</dbReference>
<protein>
    <submittedName>
        <fullName evidence="8">PKD domain-containing protein</fullName>
    </submittedName>
</protein>
<feature type="chain" id="PRO_5045655130" evidence="6">
    <location>
        <begin position="23"/>
        <end position="1135"/>
    </location>
</feature>
<feature type="domain" description="PKD" evidence="7">
    <location>
        <begin position="236"/>
        <end position="293"/>
    </location>
</feature>
<dbReference type="RefSeq" id="WP_340235665.1">
    <property type="nucleotide sequence ID" value="NZ_JBBEWC010000004.1"/>
</dbReference>
<dbReference type="InterPro" id="IPR000601">
    <property type="entry name" value="PKD_dom"/>
</dbReference>
<dbReference type="Gene3D" id="2.60.40.10">
    <property type="entry name" value="Immunoglobulins"/>
    <property type="match status" value="7"/>
</dbReference>
<keyword evidence="6" id="KW-0732">Signal</keyword>
<dbReference type="InterPro" id="IPR013783">
    <property type="entry name" value="Ig-like_fold"/>
</dbReference>
<feature type="signal peptide" evidence="6">
    <location>
        <begin position="1"/>
        <end position="22"/>
    </location>
</feature>
<keyword evidence="2" id="KW-0812">Transmembrane</keyword>
<keyword evidence="4" id="KW-1133">Transmembrane helix</keyword>
<dbReference type="PANTHER" id="PTHR46730:SF4">
    <property type="entry name" value="POLYCYSTIC KIDNEY DISEASE PROTEIN 1-LIKE 1"/>
    <property type="match status" value="1"/>
</dbReference>
<keyword evidence="3" id="KW-0677">Repeat</keyword>
<evidence type="ECO:0000256" key="5">
    <source>
        <dbReference type="ARBA" id="ARBA00023136"/>
    </source>
</evidence>
<evidence type="ECO:0000256" key="4">
    <source>
        <dbReference type="ARBA" id="ARBA00022989"/>
    </source>
</evidence>
<dbReference type="InterPro" id="IPR035986">
    <property type="entry name" value="PKD_dom_sf"/>
</dbReference>
<feature type="domain" description="PKD" evidence="7">
    <location>
        <begin position="794"/>
        <end position="870"/>
    </location>
</feature>
<dbReference type="InterPro" id="IPR022409">
    <property type="entry name" value="PKD/Chitinase_dom"/>
</dbReference>
<comment type="caution">
    <text evidence="8">The sequence shown here is derived from an EMBL/GenBank/DDBJ whole genome shotgun (WGS) entry which is preliminary data.</text>
</comment>